<feature type="domain" description="HAMP" evidence="24">
    <location>
        <begin position="184"/>
        <end position="236"/>
    </location>
</feature>
<feature type="transmembrane region" description="Helical" evidence="21">
    <location>
        <begin position="20"/>
        <end position="42"/>
    </location>
</feature>
<dbReference type="GO" id="GO:0000155">
    <property type="term" value="F:phosphorelay sensor kinase activity"/>
    <property type="evidence" value="ECO:0007669"/>
    <property type="project" value="InterPro"/>
</dbReference>
<dbReference type="Gene3D" id="1.20.120.160">
    <property type="entry name" value="HPT domain"/>
    <property type="match status" value="1"/>
</dbReference>
<dbReference type="SMART" id="SM00387">
    <property type="entry name" value="HATPase_c"/>
    <property type="match status" value="1"/>
</dbReference>
<dbReference type="InterPro" id="IPR011006">
    <property type="entry name" value="CheY-like_superfamily"/>
</dbReference>
<feature type="modified residue" description="Phosphohistidine" evidence="18">
    <location>
        <position position="734"/>
    </location>
</feature>
<evidence type="ECO:0000313" key="27">
    <source>
        <dbReference type="Proteomes" id="UP000187526"/>
    </source>
</evidence>
<dbReference type="SMART" id="SM00448">
    <property type="entry name" value="REC"/>
    <property type="match status" value="1"/>
</dbReference>
<evidence type="ECO:0000259" key="24">
    <source>
        <dbReference type="PROSITE" id="PS50885"/>
    </source>
</evidence>
<evidence type="ECO:0000256" key="15">
    <source>
        <dbReference type="ARBA" id="ARBA00064003"/>
    </source>
</evidence>
<dbReference type="PANTHER" id="PTHR45339">
    <property type="entry name" value="HYBRID SIGNAL TRANSDUCTION HISTIDINE KINASE J"/>
    <property type="match status" value="1"/>
</dbReference>
<accession>A0A1R1I4L5</accession>
<evidence type="ECO:0000256" key="14">
    <source>
        <dbReference type="ARBA" id="ARBA00058004"/>
    </source>
</evidence>
<keyword evidence="13 21" id="KW-0472">Membrane</keyword>
<dbReference type="Pfam" id="PF02518">
    <property type="entry name" value="HATPase_c"/>
    <property type="match status" value="1"/>
</dbReference>
<comment type="subunit">
    <text evidence="15">At low DSF concentrations, interacts with RpfF.</text>
</comment>
<dbReference type="InterPro" id="IPR003660">
    <property type="entry name" value="HAMP_dom"/>
</dbReference>
<feature type="transmembrane region" description="Helical" evidence="21">
    <location>
        <begin position="157"/>
        <end position="176"/>
    </location>
</feature>
<comment type="catalytic activity">
    <reaction evidence="1">
        <text>ATP + protein L-histidine = ADP + protein N-phospho-L-histidine.</text>
        <dbReference type="EC" id="2.7.13.3"/>
    </reaction>
</comment>
<dbReference type="SUPFAM" id="SSF52172">
    <property type="entry name" value="CheY-like"/>
    <property type="match status" value="1"/>
</dbReference>
<evidence type="ECO:0000256" key="1">
    <source>
        <dbReference type="ARBA" id="ARBA00000085"/>
    </source>
</evidence>
<dbReference type="Gene3D" id="6.10.340.10">
    <property type="match status" value="1"/>
</dbReference>
<dbReference type="PRINTS" id="PR00344">
    <property type="entry name" value="BCTRLSENSOR"/>
</dbReference>
<keyword evidence="4" id="KW-1003">Cell membrane</keyword>
<dbReference type="InterPro" id="IPR036097">
    <property type="entry name" value="HisK_dim/P_sf"/>
</dbReference>
<evidence type="ECO:0000256" key="20">
    <source>
        <dbReference type="SAM" id="MobiDB-lite"/>
    </source>
</evidence>
<dbReference type="STRING" id="418702.BJN45_09470"/>
<dbReference type="InterPro" id="IPR003594">
    <property type="entry name" value="HATPase_dom"/>
</dbReference>
<keyword evidence="27" id="KW-1185">Reference proteome</keyword>
<dbReference type="PROSITE" id="PS50894">
    <property type="entry name" value="HPT"/>
    <property type="match status" value="1"/>
</dbReference>
<dbReference type="Pfam" id="PF00672">
    <property type="entry name" value="HAMP"/>
    <property type="match status" value="1"/>
</dbReference>
<dbReference type="Gene3D" id="3.40.50.2300">
    <property type="match status" value="1"/>
</dbReference>
<dbReference type="Proteomes" id="UP000187526">
    <property type="component" value="Unassembled WGS sequence"/>
</dbReference>
<dbReference type="GO" id="GO:0005524">
    <property type="term" value="F:ATP binding"/>
    <property type="evidence" value="ECO:0007669"/>
    <property type="project" value="UniProtKB-KW"/>
</dbReference>
<keyword evidence="8" id="KW-0547">Nucleotide-binding</keyword>
<comment type="function">
    <text evidence="14">Member of the two-component regulatory system BvgS/BvgA. Phosphorylates BvgA via a four-step phosphorelay in response to environmental signals.</text>
</comment>
<dbReference type="PANTHER" id="PTHR45339:SF1">
    <property type="entry name" value="HYBRID SIGNAL TRANSDUCTION HISTIDINE KINASE J"/>
    <property type="match status" value="1"/>
</dbReference>
<dbReference type="InterPro" id="IPR036890">
    <property type="entry name" value="HATPase_C_sf"/>
</dbReference>
<dbReference type="InterPro" id="IPR003661">
    <property type="entry name" value="HisK_dim/P_dom"/>
</dbReference>
<protein>
    <recommendedName>
        <fullName evidence="16">Sensory/regulatory protein RpfC</fullName>
        <ecNumber evidence="3">2.7.13.3</ecNumber>
    </recommendedName>
    <alternativeName>
        <fullName evidence="17">Virulence sensor protein BvgS</fullName>
    </alternativeName>
</protein>
<evidence type="ECO:0000256" key="3">
    <source>
        <dbReference type="ARBA" id="ARBA00012438"/>
    </source>
</evidence>
<keyword evidence="9" id="KW-0418">Kinase</keyword>
<evidence type="ECO:0000256" key="10">
    <source>
        <dbReference type="ARBA" id="ARBA00022840"/>
    </source>
</evidence>
<keyword evidence="5 19" id="KW-0597">Phosphoprotein</keyword>
<evidence type="ECO:0000256" key="4">
    <source>
        <dbReference type="ARBA" id="ARBA00022475"/>
    </source>
</evidence>
<comment type="subcellular location">
    <subcellularLocation>
        <location evidence="2">Cell membrane</location>
        <topology evidence="2">Multi-pass membrane protein</topology>
    </subcellularLocation>
</comment>
<dbReference type="CDD" id="cd00082">
    <property type="entry name" value="HisKA"/>
    <property type="match status" value="1"/>
</dbReference>
<feature type="domain" description="Response regulatory" evidence="23">
    <location>
        <begin position="535"/>
        <end position="654"/>
    </location>
</feature>
<evidence type="ECO:0000256" key="18">
    <source>
        <dbReference type="PROSITE-ProRule" id="PRU00110"/>
    </source>
</evidence>
<dbReference type="CDD" id="cd17546">
    <property type="entry name" value="REC_hyHK_CKI1_RcsC-like"/>
    <property type="match status" value="1"/>
</dbReference>
<dbReference type="AlphaFoldDB" id="A0A1R1I4L5"/>
<evidence type="ECO:0000259" key="25">
    <source>
        <dbReference type="PROSITE" id="PS50894"/>
    </source>
</evidence>
<name>A0A1R1I4L5_9RHOO</name>
<evidence type="ECO:0000256" key="7">
    <source>
        <dbReference type="ARBA" id="ARBA00022692"/>
    </source>
</evidence>
<keyword evidence="12" id="KW-0902">Two-component regulatory system</keyword>
<feature type="region of interest" description="Disordered" evidence="20">
    <location>
        <begin position="661"/>
        <end position="682"/>
    </location>
</feature>
<dbReference type="OrthoDB" id="5290456at2"/>
<feature type="modified residue" description="4-aspartylphosphate" evidence="19">
    <location>
        <position position="584"/>
    </location>
</feature>
<dbReference type="SUPFAM" id="SSF55874">
    <property type="entry name" value="ATPase domain of HSP90 chaperone/DNA topoisomerase II/histidine kinase"/>
    <property type="match status" value="1"/>
</dbReference>
<evidence type="ECO:0000256" key="9">
    <source>
        <dbReference type="ARBA" id="ARBA00022777"/>
    </source>
</evidence>
<evidence type="ECO:0000256" key="17">
    <source>
        <dbReference type="ARBA" id="ARBA00070152"/>
    </source>
</evidence>
<dbReference type="Pfam" id="PF00072">
    <property type="entry name" value="Response_reg"/>
    <property type="match status" value="1"/>
</dbReference>
<dbReference type="RefSeq" id="WP_076094565.1">
    <property type="nucleotide sequence ID" value="NZ_MTHD01000003.1"/>
</dbReference>
<evidence type="ECO:0000256" key="19">
    <source>
        <dbReference type="PROSITE-ProRule" id="PRU00169"/>
    </source>
</evidence>
<dbReference type="FunFam" id="1.10.287.130:FF:000002">
    <property type="entry name" value="Two-component osmosensing histidine kinase"/>
    <property type="match status" value="1"/>
</dbReference>
<dbReference type="CDD" id="cd16922">
    <property type="entry name" value="HATPase_EvgS-ArcB-TorS-like"/>
    <property type="match status" value="1"/>
</dbReference>
<dbReference type="GO" id="GO:0005886">
    <property type="term" value="C:plasma membrane"/>
    <property type="evidence" value="ECO:0007669"/>
    <property type="project" value="UniProtKB-SubCell"/>
</dbReference>
<dbReference type="Gene3D" id="3.30.565.10">
    <property type="entry name" value="Histidine kinase-like ATPase, C-terminal domain"/>
    <property type="match status" value="1"/>
</dbReference>
<proteinExistence type="predicted"/>
<dbReference type="Pfam" id="PF00512">
    <property type="entry name" value="HisKA"/>
    <property type="match status" value="1"/>
</dbReference>
<gene>
    <name evidence="26" type="ORF">BJN45_09470</name>
</gene>
<dbReference type="EMBL" id="MTHD01000003">
    <property type="protein sequence ID" value="OMG53657.1"/>
    <property type="molecule type" value="Genomic_DNA"/>
</dbReference>
<organism evidence="26 27">
    <name type="scientific">Azonexus hydrophilus</name>
    <dbReference type="NCBI Taxonomy" id="418702"/>
    <lineage>
        <taxon>Bacteria</taxon>
        <taxon>Pseudomonadati</taxon>
        <taxon>Pseudomonadota</taxon>
        <taxon>Betaproteobacteria</taxon>
        <taxon>Rhodocyclales</taxon>
        <taxon>Azonexaceae</taxon>
        <taxon>Azonexus</taxon>
    </lineage>
</organism>
<dbReference type="SMART" id="SM00073">
    <property type="entry name" value="HPT"/>
    <property type="match status" value="1"/>
</dbReference>
<dbReference type="PROSITE" id="PS50109">
    <property type="entry name" value="HIS_KIN"/>
    <property type="match status" value="1"/>
</dbReference>
<keyword evidence="7 21" id="KW-0812">Transmembrane</keyword>
<dbReference type="InterPro" id="IPR001789">
    <property type="entry name" value="Sig_transdc_resp-reg_receiver"/>
</dbReference>
<feature type="domain" description="HPt" evidence="25">
    <location>
        <begin position="695"/>
        <end position="792"/>
    </location>
</feature>
<feature type="domain" description="Histidine kinase" evidence="22">
    <location>
        <begin position="276"/>
        <end position="497"/>
    </location>
</feature>
<sequence length="794" mass="87738">MTRAAGPASLSQHLARVNLRVLVASFLVLSLVILLTAGWLDLRDRVDESRARLALLESTLANSLLHADQTRVDALAEILHVQPDLRSLALYKNDRSLFLEYRRPGVEASSLDWPLSTADGYRIFWNHIDFSGKIELDGVSAGWIRISIDLDRLHKQLLGYAVLILLEFALALWVILRLQAVQVERTVRPLNMLNESMAEISLGRLDTRAAHADIAEFDRLSEGFNQMVAQIRERDHWLASHLGNLEQIVEQRTRELRQAKEVAEAGSQAKSEFLATMSHEIRTPMNGVLGMTELLLNTELAPTQRQFVEAVDRSGRHLLAIINDVLDFSKIEAGHFELEEEDFDLGRLLEEAVELFSQPANKKGLALMIELPIGNCLRIRGDALRLRQVVANLLNNAVKFTDQGEIVLRLRLMPAEPGLLVFELEVRDSGIGIPREAQERIFEHFAQADGSTTRRFGGTGLGLAICRRLVDMMGGQIAVDSQPGLGSSFTVCLSLPLAEQSMVAASSAEASNTTLRRVDLAVGEPASTVPRLRGRVLLAEDNESNQIVARTHLERFGLQVLVVNNGQQALDLLAQESFDLVLMDCQMPVLDGFTACAALRQREAESGVPHLPVVALTANAMRDDRERCLAAGMDDYLAKPYRGEEILAVLERWLPRERRKPPALASGSAAQGLPPNHPVDPSAFEQLRTLAPSGANALIRQLIEAYLRGGEKLWHDFEEALTAGDAPAMAAACHTLKSSSYNVGAVRLAGLCREIEGLCRDCRPEEVLALHPGLQSEWRAVQDVLSTMLEKELT</sequence>
<dbReference type="SUPFAM" id="SSF158472">
    <property type="entry name" value="HAMP domain-like"/>
    <property type="match status" value="1"/>
</dbReference>
<keyword evidence="11 21" id="KW-1133">Transmembrane helix</keyword>
<dbReference type="PROSITE" id="PS50110">
    <property type="entry name" value="RESPONSE_REGULATORY"/>
    <property type="match status" value="1"/>
</dbReference>
<evidence type="ECO:0000256" key="13">
    <source>
        <dbReference type="ARBA" id="ARBA00023136"/>
    </source>
</evidence>
<evidence type="ECO:0000313" key="26">
    <source>
        <dbReference type="EMBL" id="OMG53657.1"/>
    </source>
</evidence>
<evidence type="ECO:0000256" key="21">
    <source>
        <dbReference type="SAM" id="Phobius"/>
    </source>
</evidence>
<evidence type="ECO:0000256" key="2">
    <source>
        <dbReference type="ARBA" id="ARBA00004651"/>
    </source>
</evidence>
<dbReference type="SUPFAM" id="SSF47226">
    <property type="entry name" value="Histidine-containing phosphotransfer domain, HPT domain"/>
    <property type="match status" value="1"/>
</dbReference>
<dbReference type="CDD" id="cd06225">
    <property type="entry name" value="HAMP"/>
    <property type="match status" value="1"/>
</dbReference>
<dbReference type="SUPFAM" id="SSF47384">
    <property type="entry name" value="Homodimeric domain of signal transducing histidine kinase"/>
    <property type="match status" value="1"/>
</dbReference>
<evidence type="ECO:0000259" key="23">
    <source>
        <dbReference type="PROSITE" id="PS50110"/>
    </source>
</evidence>
<dbReference type="EC" id="2.7.13.3" evidence="3"/>
<dbReference type="InterPro" id="IPR004358">
    <property type="entry name" value="Sig_transdc_His_kin-like_C"/>
</dbReference>
<evidence type="ECO:0000256" key="11">
    <source>
        <dbReference type="ARBA" id="ARBA00022989"/>
    </source>
</evidence>
<comment type="caution">
    <text evidence="26">The sequence shown here is derived from an EMBL/GenBank/DDBJ whole genome shotgun (WGS) entry which is preliminary data.</text>
</comment>
<dbReference type="InterPro" id="IPR008207">
    <property type="entry name" value="Sig_transdc_His_kin_Hpt_dom"/>
</dbReference>
<reference evidence="26 27" key="1">
    <citation type="submission" date="2016-10" db="EMBL/GenBank/DDBJ databases">
        <title>Alkaliphiles isolated from bioreactors.</title>
        <authorList>
            <person name="Salah Z."/>
            <person name="Rout S.P."/>
            <person name="Humphreys P.N."/>
        </authorList>
    </citation>
    <scope>NUCLEOTIDE SEQUENCE [LARGE SCALE GENOMIC DNA]</scope>
    <source>
        <strain evidence="26 27">ZS02</strain>
    </source>
</reference>
<evidence type="ECO:0000256" key="5">
    <source>
        <dbReference type="ARBA" id="ARBA00022553"/>
    </source>
</evidence>
<evidence type="ECO:0000256" key="8">
    <source>
        <dbReference type="ARBA" id="ARBA00022741"/>
    </source>
</evidence>
<evidence type="ECO:0000256" key="6">
    <source>
        <dbReference type="ARBA" id="ARBA00022679"/>
    </source>
</evidence>
<evidence type="ECO:0000256" key="12">
    <source>
        <dbReference type="ARBA" id="ARBA00023012"/>
    </source>
</evidence>
<dbReference type="Gene3D" id="1.10.287.130">
    <property type="match status" value="1"/>
</dbReference>
<keyword evidence="10" id="KW-0067">ATP-binding</keyword>
<dbReference type="InterPro" id="IPR005467">
    <property type="entry name" value="His_kinase_dom"/>
</dbReference>
<dbReference type="InterPro" id="IPR036641">
    <property type="entry name" value="HPT_dom_sf"/>
</dbReference>
<dbReference type="SMART" id="SM00388">
    <property type="entry name" value="HisKA"/>
    <property type="match status" value="1"/>
</dbReference>
<evidence type="ECO:0000259" key="22">
    <source>
        <dbReference type="PROSITE" id="PS50109"/>
    </source>
</evidence>
<evidence type="ECO:0000256" key="16">
    <source>
        <dbReference type="ARBA" id="ARBA00068150"/>
    </source>
</evidence>
<dbReference type="FunFam" id="3.30.565.10:FF:000010">
    <property type="entry name" value="Sensor histidine kinase RcsC"/>
    <property type="match status" value="1"/>
</dbReference>
<dbReference type="SMART" id="SM00304">
    <property type="entry name" value="HAMP"/>
    <property type="match status" value="1"/>
</dbReference>
<keyword evidence="6" id="KW-0808">Transferase</keyword>
<dbReference type="PROSITE" id="PS50885">
    <property type="entry name" value="HAMP"/>
    <property type="match status" value="1"/>
</dbReference>
<dbReference type="Pfam" id="PF01627">
    <property type="entry name" value="Hpt"/>
    <property type="match status" value="1"/>
</dbReference>